<dbReference type="GO" id="GO:0009055">
    <property type="term" value="F:electron transfer activity"/>
    <property type="evidence" value="ECO:0007669"/>
    <property type="project" value="InterPro"/>
</dbReference>
<evidence type="ECO:0000256" key="1">
    <source>
        <dbReference type="ARBA" id="ARBA00022617"/>
    </source>
</evidence>
<dbReference type="InterPro" id="IPR009056">
    <property type="entry name" value="Cyt_c-like_dom"/>
</dbReference>
<evidence type="ECO:0000256" key="5">
    <source>
        <dbReference type="SAM" id="SignalP"/>
    </source>
</evidence>
<dbReference type="GO" id="GO:0046872">
    <property type="term" value="F:metal ion binding"/>
    <property type="evidence" value="ECO:0007669"/>
    <property type="project" value="UniProtKB-KW"/>
</dbReference>
<dbReference type="Pfam" id="PF21342">
    <property type="entry name" value="SoxA-TsdA_cyt-c"/>
    <property type="match status" value="1"/>
</dbReference>
<keyword evidence="1 4" id="KW-0349">Heme</keyword>
<reference evidence="7" key="1">
    <citation type="journal article" date="2021" name="bioRxiv">
        <title>Unraveling nitrogen, sulfur and carbon metabolic pathways and microbial community transcriptional responses to substrate deprivation and toxicity stresses in a bioreactor mimicking anoxic brackish coastal sediment conditions.</title>
        <authorList>
            <person name="Martins P.D."/>
            <person name="Echeveste M.J."/>
            <person name="Arshad A."/>
            <person name="Kurth J."/>
            <person name="Ouboter H."/>
            <person name="Jetten M.S.M."/>
            <person name="Welte C.U."/>
        </authorList>
    </citation>
    <scope>NUCLEOTIDE SEQUENCE</scope>
    <source>
        <strain evidence="7">MAG_39</strain>
    </source>
</reference>
<dbReference type="InterPro" id="IPR036909">
    <property type="entry name" value="Cyt_c-like_dom_sf"/>
</dbReference>
<organism evidence="7 8">
    <name type="scientific">Candidatus Nitrobium versatile</name>
    <dbReference type="NCBI Taxonomy" id="2884831"/>
    <lineage>
        <taxon>Bacteria</taxon>
        <taxon>Pseudomonadati</taxon>
        <taxon>Nitrospirota</taxon>
        <taxon>Nitrospiria</taxon>
        <taxon>Nitrospirales</taxon>
        <taxon>Nitrospiraceae</taxon>
        <taxon>Candidatus Nitrobium</taxon>
    </lineage>
</organism>
<accession>A0A953J3L4</accession>
<dbReference type="EMBL" id="JAIOIV010000040">
    <property type="protein sequence ID" value="MBZ0155636.1"/>
    <property type="molecule type" value="Genomic_DNA"/>
</dbReference>
<gene>
    <name evidence="7" type="ORF">K8I29_05390</name>
</gene>
<feature type="signal peptide" evidence="5">
    <location>
        <begin position="1"/>
        <end position="23"/>
    </location>
</feature>
<comment type="caution">
    <text evidence="7">The sequence shown here is derived from an EMBL/GenBank/DDBJ whole genome shotgun (WGS) entry which is preliminary data.</text>
</comment>
<dbReference type="PROSITE" id="PS51007">
    <property type="entry name" value="CYTC"/>
    <property type="match status" value="1"/>
</dbReference>
<dbReference type="Proteomes" id="UP000705867">
    <property type="component" value="Unassembled WGS sequence"/>
</dbReference>
<dbReference type="Gene3D" id="1.10.760.10">
    <property type="entry name" value="Cytochrome c-like domain"/>
    <property type="match status" value="1"/>
</dbReference>
<feature type="domain" description="Cytochrome c" evidence="6">
    <location>
        <begin position="25"/>
        <end position="114"/>
    </location>
</feature>
<evidence type="ECO:0000313" key="8">
    <source>
        <dbReference type="Proteomes" id="UP000705867"/>
    </source>
</evidence>
<reference evidence="7" key="2">
    <citation type="submission" date="2021-08" db="EMBL/GenBank/DDBJ databases">
        <authorList>
            <person name="Dalcin Martins P."/>
        </authorList>
    </citation>
    <scope>NUCLEOTIDE SEQUENCE</scope>
    <source>
        <strain evidence="7">MAG_39</strain>
    </source>
</reference>
<dbReference type="SUPFAM" id="SSF46626">
    <property type="entry name" value="Cytochrome c"/>
    <property type="match status" value="1"/>
</dbReference>
<protein>
    <recommendedName>
        <fullName evidence="6">Cytochrome c domain-containing protein</fullName>
    </recommendedName>
</protein>
<keyword evidence="3 4" id="KW-0408">Iron</keyword>
<evidence type="ECO:0000256" key="2">
    <source>
        <dbReference type="ARBA" id="ARBA00022723"/>
    </source>
</evidence>
<keyword evidence="5" id="KW-0732">Signal</keyword>
<evidence type="ECO:0000256" key="3">
    <source>
        <dbReference type="ARBA" id="ARBA00023004"/>
    </source>
</evidence>
<sequence length="118" mass="12770">MKIFGKILLTLLLTAGFFSLSFAAGNAERGKKLFTDPKFAGGTSGNSCNTCHPNGKGLERAGEKGRTEWRNPGGTWLALEDANNVCIMMANKGKTIDPRSQDMRDLVAYIKSLSGKEK</sequence>
<dbReference type="AlphaFoldDB" id="A0A953J3L4"/>
<evidence type="ECO:0000256" key="4">
    <source>
        <dbReference type="PROSITE-ProRule" id="PRU00433"/>
    </source>
</evidence>
<proteinExistence type="predicted"/>
<dbReference type="GO" id="GO:0020037">
    <property type="term" value="F:heme binding"/>
    <property type="evidence" value="ECO:0007669"/>
    <property type="project" value="InterPro"/>
</dbReference>
<evidence type="ECO:0000259" key="6">
    <source>
        <dbReference type="PROSITE" id="PS51007"/>
    </source>
</evidence>
<evidence type="ECO:0000313" key="7">
    <source>
        <dbReference type="EMBL" id="MBZ0155636.1"/>
    </source>
</evidence>
<feature type="chain" id="PRO_5037094695" description="Cytochrome c domain-containing protein" evidence="5">
    <location>
        <begin position="24"/>
        <end position="118"/>
    </location>
</feature>
<name>A0A953J3L4_9BACT</name>
<keyword evidence="2 4" id="KW-0479">Metal-binding</keyword>